<evidence type="ECO:0000256" key="13">
    <source>
        <dbReference type="ARBA" id="ARBA00030719"/>
    </source>
</evidence>
<comment type="subunit">
    <text evidence="16">Monomer and homodimer; monomer in presence of substrate and homodimer in its absence.</text>
</comment>
<dbReference type="CDD" id="cd04301">
    <property type="entry name" value="NAT_SF"/>
    <property type="match status" value="1"/>
</dbReference>
<dbReference type="EC" id="2.3.1.259" evidence="10"/>
<evidence type="ECO:0000256" key="16">
    <source>
        <dbReference type="ARBA" id="ARBA00047003"/>
    </source>
</evidence>
<dbReference type="PROSITE" id="PS51186">
    <property type="entry name" value="GNAT"/>
    <property type="match status" value="1"/>
</dbReference>
<comment type="similarity">
    <text evidence="9">Belongs to the acetyltransferase family. NAA60 subfamily.</text>
</comment>
<dbReference type="FunFam" id="3.40.630.30:FF:000028">
    <property type="entry name" value="N-alpha-acetyltransferase 60 isoform X1"/>
    <property type="match status" value="1"/>
</dbReference>
<dbReference type="AlphaFoldDB" id="A0A9Q1CZL1"/>
<comment type="function">
    <text evidence="15">N-alpha-acetyltransferase that specifically mediates the acetylation of N-terminal residues of the transmembrane proteins, with a strong preference for N-termini facing the cytosol. Displays N-terminal acetyltransferase activity towards a range of N-terminal sequences including those starting with Met-Lys, Met-Val, Met-Ala and Met-Met. Required for normal chromosomal segregation during anaphase. May also show histone acetyltransferase activity; such results are however unclear in vivo and would require additional experimental evidences.</text>
</comment>
<keyword evidence="4" id="KW-0159">Chromosome partition</keyword>
<evidence type="ECO:0000256" key="15">
    <source>
        <dbReference type="ARBA" id="ARBA00045375"/>
    </source>
</evidence>
<dbReference type="InterPro" id="IPR000182">
    <property type="entry name" value="GNAT_dom"/>
</dbReference>
<dbReference type="SUPFAM" id="SSF55729">
    <property type="entry name" value="Acyl-CoA N-acyltransferases (Nat)"/>
    <property type="match status" value="1"/>
</dbReference>
<dbReference type="GO" id="GO:0007059">
    <property type="term" value="P:chromosome segregation"/>
    <property type="evidence" value="ECO:0007669"/>
    <property type="project" value="UniProtKB-KW"/>
</dbReference>
<evidence type="ECO:0000256" key="1">
    <source>
        <dbReference type="ARBA" id="ARBA00004255"/>
    </source>
</evidence>
<dbReference type="EC" id="2.3.1.48" evidence="2"/>
<dbReference type="EMBL" id="JAFJMO010000016">
    <property type="protein sequence ID" value="KAJ8253961.1"/>
    <property type="molecule type" value="Genomic_DNA"/>
</dbReference>
<reference evidence="20" key="1">
    <citation type="journal article" date="2023" name="Science">
        <title>Genome structures resolve the early diversification of teleost fishes.</title>
        <authorList>
            <person name="Parey E."/>
            <person name="Louis A."/>
            <person name="Montfort J."/>
            <person name="Bouchez O."/>
            <person name="Roques C."/>
            <person name="Iampietro C."/>
            <person name="Lluch J."/>
            <person name="Castinel A."/>
            <person name="Donnadieu C."/>
            <person name="Desvignes T."/>
            <person name="Floi Bucao C."/>
            <person name="Jouanno E."/>
            <person name="Wen M."/>
            <person name="Mejri S."/>
            <person name="Dirks R."/>
            <person name="Jansen H."/>
            <person name="Henkel C."/>
            <person name="Chen W.J."/>
            <person name="Zahm M."/>
            <person name="Cabau C."/>
            <person name="Klopp C."/>
            <person name="Thompson A.W."/>
            <person name="Robinson-Rechavi M."/>
            <person name="Braasch I."/>
            <person name="Lecointre G."/>
            <person name="Bobe J."/>
            <person name="Postlethwait J.H."/>
            <person name="Berthelot C."/>
            <person name="Roest Crollius H."/>
            <person name="Guiguen Y."/>
        </authorList>
    </citation>
    <scope>NUCLEOTIDE SEQUENCE</scope>
    <source>
        <strain evidence="20">Concon-B</strain>
    </source>
</reference>
<keyword evidence="21" id="KW-1185">Reference proteome</keyword>
<evidence type="ECO:0000256" key="5">
    <source>
        <dbReference type="ARBA" id="ARBA00022853"/>
    </source>
</evidence>
<evidence type="ECO:0000256" key="3">
    <source>
        <dbReference type="ARBA" id="ARBA00022679"/>
    </source>
</evidence>
<comment type="subcellular location">
    <subcellularLocation>
        <location evidence="1">Golgi apparatus membrane</location>
        <topology evidence="1">Peripheral membrane protein</topology>
        <orientation evidence="1">Cytoplasmic side</orientation>
    </subcellularLocation>
</comment>
<dbReference type="Proteomes" id="UP001152803">
    <property type="component" value="Unassembled WGS sequence"/>
</dbReference>
<proteinExistence type="inferred from homology"/>
<keyword evidence="6" id="KW-0333">Golgi apparatus</keyword>
<evidence type="ECO:0000259" key="19">
    <source>
        <dbReference type="PROSITE" id="PS51186"/>
    </source>
</evidence>
<evidence type="ECO:0000256" key="10">
    <source>
        <dbReference type="ARBA" id="ARBA00026111"/>
    </source>
</evidence>
<evidence type="ECO:0000256" key="7">
    <source>
        <dbReference type="ARBA" id="ARBA00023136"/>
    </source>
</evidence>
<name>A0A9Q1CZL1_CONCO</name>
<dbReference type="InterPro" id="IPR016181">
    <property type="entry name" value="Acyl_CoA_acyltransferase"/>
</dbReference>
<gene>
    <name evidence="20" type="ORF">COCON_G00205730</name>
</gene>
<protein>
    <recommendedName>
        <fullName evidence="11">N-alpha-acetyltransferase 60</fullName>
        <ecNumber evidence="10">2.3.1.259</ecNumber>
        <ecNumber evidence="2">2.3.1.48</ecNumber>
    </recommendedName>
    <alternativeName>
        <fullName evidence="13">Histone acetyltransferase type B protein 4</fullName>
    </alternativeName>
    <alternativeName>
        <fullName evidence="14">N-acetyltransferase 15</fullName>
    </alternativeName>
    <alternativeName>
        <fullName evidence="12">N-alpha-acetyltransferase F</fullName>
    </alternativeName>
</protein>
<evidence type="ECO:0000256" key="14">
    <source>
        <dbReference type="ARBA" id="ARBA00032908"/>
    </source>
</evidence>
<comment type="catalytic activity">
    <reaction evidence="18">
        <text>N-terminal L-methionyl-[transmembrane protein] + acetyl-CoA = N-terminal N(alpha)-acetyl-L-methionyl-[transmembrane protein] + CoA + H(+)</text>
        <dbReference type="Rhea" id="RHEA:50604"/>
        <dbReference type="Rhea" id="RHEA-COMP:12745"/>
        <dbReference type="Rhea" id="RHEA-COMP:12746"/>
        <dbReference type="ChEBI" id="CHEBI:15378"/>
        <dbReference type="ChEBI" id="CHEBI:57287"/>
        <dbReference type="ChEBI" id="CHEBI:57288"/>
        <dbReference type="ChEBI" id="CHEBI:64731"/>
        <dbReference type="ChEBI" id="CHEBI:133414"/>
        <dbReference type="EC" id="2.3.1.259"/>
    </reaction>
</comment>
<dbReference type="GO" id="GO:0000139">
    <property type="term" value="C:Golgi membrane"/>
    <property type="evidence" value="ECO:0007669"/>
    <property type="project" value="UniProtKB-SubCell"/>
</dbReference>
<evidence type="ECO:0000256" key="18">
    <source>
        <dbReference type="ARBA" id="ARBA00048848"/>
    </source>
</evidence>
<dbReference type="OrthoDB" id="47017at2759"/>
<keyword evidence="8" id="KW-0012">Acyltransferase</keyword>
<dbReference type="PANTHER" id="PTHR14744">
    <property type="entry name" value="N-ALPHA-ACETYLTRANSFERASE 60"/>
    <property type="match status" value="1"/>
</dbReference>
<evidence type="ECO:0000256" key="4">
    <source>
        <dbReference type="ARBA" id="ARBA00022829"/>
    </source>
</evidence>
<comment type="caution">
    <text evidence="20">The sequence shown here is derived from an EMBL/GenBank/DDBJ whole genome shotgun (WGS) entry which is preliminary data.</text>
</comment>
<evidence type="ECO:0000313" key="21">
    <source>
        <dbReference type="Proteomes" id="UP001152803"/>
    </source>
</evidence>
<keyword evidence="5" id="KW-0156">Chromatin regulator</keyword>
<sequence>MTDVVPPTALSEIKLRLLCHDDIDSVKLLCGDWFPIEYPDSWYHDITSNRKFFSLAATFKEGIVGMIVAEIKSRTKVHKEDGDILASSFPVDTQVAYILSLGVVKEFRKHGIGSLLLDSLKEHISTTAQDHCKAIYLHVLTTNNTAIHFYENRDFKQHHYLPYYYSIRGVLKDGFTYVLYINGGHPPWTILYPFPHQLWRAFLLQPEPVLHPTAHLPAGPEPPAQPAALVRHLVQERHRVQPDHVTGSEGKAGGARRAELGMEYWQAAAVLACAEESALTSRQIADIALPSTPLPLAQERLQLGYSSARLQSYKKLQVTGQRRR</sequence>
<feature type="domain" description="N-acetyltransferase" evidence="19">
    <location>
        <begin position="13"/>
        <end position="182"/>
    </location>
</feature>
<dbReference type="GO" id="GO:0120518">
    <property type="term" value="F:protein N-terminal-methionine acetyltransferase activity"/>
    <property type="evidence" value="ECO:0007669"/>
    <property type="project" value="UniProtKB-EC"/>
</dbReference>
<keyword evidence="3" id="KW-0808">Transferase</keyword>
<evidence type="ECO:0000256" key="11">
    <source>
        <dbReference type="ARBA" id="ARBA00026144"/>
    </source>
</evidence>
<dbReference type="InterPro" id="IPR045141">
    <property type="entry name" value="NAA60-like"/>
</dbReference>
<dbReference type="GO" id="GO:0004402">
    <property type="term" value="F:histone acetyltransferase activity"/>
    <property type="evidence" value="ECO:0007669"/>
    <property type="project" value="TreeGrafter"/>
</dbReference>
<evidence type="ECO:0000256" key="2">
    <source>
        <dbReference type="ARBA" id="ARBA00013184"/>
    </source>
</evidence>
<organism evidence="20 21">
    <name type="scientific">Conger conger</name>
    <name type="common">Conger eel</name>
    <name type="synonym">Muraena conger</name>
    <dbReference type="NCBI Taxonomy" id="82655"/>
    <lineage>
        <taxon>Eukaryota</taxon>
        <taxon>Metazoa</taxon>
        <taxon>Chordata</taxon>
        <taxon>Craniata</taxon>
        <taxon>Vertebrata</taxon>
        <taxon>Euteleostomi</taxon>
        <taxon>Actinopterygii</taxon>
        <taxon>Neopterygii</taxon>
        <taxon>Teleostei</taxon>
        <taxon>Anguilliformes</taxon>
        <taxon>Congridae</taxon>
        <taxon>Conger</taxon>
    </lineage>
</organism>
<dbReference type="Gene3D" id="3.40.630.30">
    <property type="match status" value="1"/>
</dbReference>
<evidence type="ECO:0000256" key="8">
    <source>
        <dbReference type="ARBA" id="ARBA00023315"/>
    </source>
</evidence>
<evidence type="ECO:0000256" key="17">
    <source>
        <dbReference type="ARBA" id="ARBA00048017"/>
    </source>
</evidence>
<accession>A0A9Q1CZL1</accession>
<keyword evidence="7" id="KW-0472">Membrane</keyword>
<evidence type="ECO:0000256" key="6">
    <source>
        <dbReference type="ARBA" id="ARBA00023034"/>
    </source>
</evidence>
<dbReference type="PANTHER" id="PTHR14744:SF15">
    <property type="entry name" value="N-ALPHA-ACETYLTRANSFERASE 60"/>
    <property type="match status" value="1"/>
</dbReference>
<evidence type="ECO:0000256" key="9">
    <source>
        <dbReference type="ARBA" id="ARBA00025774"/>
    </source>
</evidence>
<evidence type="ECO:0000313" key="20">
    <source>
        <dbReference type="EMBL" id="KAJ8253961.1"/>
    </source>
</evidence>
<comment type="catalytic activity">
    <reaction evidence="17">
        <text>L-lysyl-[protein] + acetyl-CoA = N(6)-acetyl-L-lysyl-[protein] + CoA + H(+)</text>
        <dbReference type="Rhea" id="RHEA:45948"/>
        <dbReference type="Rhea" id="RHEA-COMP:9752"/>
        <dbReference type="Rhea" id="RHEA-COMP:10731"/>
        <dbReference type="ChEBI" id="CHEBI:15378"/>
        <dbReference type="ChEBI" id="CHEBI:29969"/>
        <dbReference type="ChEBI" id="CHEBI:57287"/>
        <dbReference type="ChEBI" id="CHEBI:57288"/>
        <dbReference type="ChEBI" id="CHEBI:61930"/>
        <dbReference type="EC" id="2.3.1.48"/>
    </reaction>
</comment>
<dbReference type="Pfam" id="PF00583">
    <property type="entry name" value="Acetyltransf_1"/>
    <property type="match status" value="1"/>
</dbReference>
<evidence type="ECO:0000256" key="12">
    <source>
        <dbReference type="ARBA" id="ARBA00030199"/>
    </source>
</evidence>